<proteinExistence type="predicted"/>
<dbReference type="InterPro" id="IPR003695">
    <property type="entry name" value="Ppx_GppA_N"/>
</dbReference>
<dbReference type="Gene3D" id="3.30.420.40">
    <property type="match status" value="1"/>
</dbReference>
<dbReference type="Proteomes" id="UP001499852">
    <property type="component" value="Unassembled WGS sequence"/>
</dbReference>
<reference evidence="5" key="1">
    <citation type="journal article" date="2019" name="Int. J. Syst. Evol. Microbiol.">
        <title>The Global Catalogue of Microorganisms (GCM) 10K type strain sequencing project: providing services to taxonomists for standard genome sequencing and annotation.</title>
        <authorList>
            <consortium name="The Broad Institute Genomics Platform"/>
            <consortium name="The Broad Institute Genome Sequencing Center for Infectious Disease"/>
            <person name="Wu L."/>
            <person name="Ma J."/>
        </authorList>
    </citation>
    <scope>NUCLEOTIDE SEQUENCE [LARGE SCALE GENOMIC DNA]</scope>
    <source>
        <strain evidence="5">JCM 18053</strain>
    </source>
</reference>
<feature type="compositionally biased region" description="Polar residues" evidence="1">
    <location>
        <begin position="1"/>
        <end position="23"/>
    </location>
</feature>
<feature type="domain" description="Ppx/GppA phosphatase C-terminal" evidence="3">
    <location>
        <begin position="353"/>
        <end position="491"/>
    </location>
</feature>
<evidence type="ECO:0000259" key="2">
    <source>
        <dbReference type="Pfam" id="PF02541"/>
    </source>
</evidence>
<organism evidence="4 5">
    <name type="scientific">Prosthecobacter algae</name>
    <dbReference type="NCBI Taxonomy" id="1144682"/>
    <lineage>
        <taxon>Bacteria</taxon>
        <taxon>Pseudomonadati</taxon>
        <taxon>Verrucomicrobiota</taxon>
        <taxon>Verrucomicrobiia</taxon>
        <taxon>Verrucomicrobiales</taxon>
        <taxon>Verrucomicrobiaceae</taxon>
        <taxon>Prosthecobacter</taxon>
    </lineage>
</organism>
<dbReference type="SUPFAM" id="SSF109604">
    <property type="entry name" value="HD-domain/PDEase-like"/>
    <property type="match status" value="1"/>
</dbReference>
<accession>A0ABP9P164</accession>
<dbReference type="PANTHER" id="PTHR30005:SF0">
    <property type="entry name" value="RETROGRADE REGULATION PROTEIN 2"/>
    <property type="match status" value="1"/>
</dbReference>
<feature type="domain" description="Ppx/GppA phosphatase N-terminal" evidence="2">
    <location>
        <begin position="54"/>
        <end position="314"/>
    </location>
</feature>
<sequence>MSTFLNKRPTQSPNQPFVSSVMSEPSAPPSAEHAIIYVGAASLSLIIGTRNESGTFSLLEHLDKPLPMARDIFRTGTITRATVEQAAGILKDYLLTVREYGLPLANVRLYNTNILSEAANHEIFLNRLQVSTGLIARLIDDGDMTRLVYQIGLRMLKKNPELREGHTFVTHIGPGNTRALYFKNGRLAAYSNYRLGIYRAREAVAGADGESAQHLTHLEEHIRGVVDHLAQDYSGYPIDNHVAIGAEIQSVAAELTAAKQGAFRITEDELERFTEKLAVLNPDELVRKLHVHYTGGEGIVPALQTNLALARRFGDEALWIPEGDFQRELMLDLMTASPHSANFQDEVVQAACEIGVRYKTDRKHADHVAGFAQQLFRELQHLHALEPKYELVLRVAAVLHEVGMFISPREHHKHSLYILLQTEIFGLSSSDGEMVALLARYHRRYNPEPNHPTFSDLSREERMIVFKLAALLRIADALDRTHAQRIKTIQLRPEGSRLYILTPGVDDTTVEQIAINSKCDLFREIYGYDILLSKP</sequence>
<dbReference type="EMBL" id="BAABIA010000003">
    <property type="protein sequence ID" value="GAA5138456.1"/>
    <property type="molecule type" value="Genomic_DNA"/>
</dbReference>
<evidence type="ECO:0000313" key="4">
    <source>
        <dbReference type="EMBL" id="GAA5138456.1"/>
    </source>
</evidence>
<dbReference type="Pfam" id="PF02541">
    <property type="entry name" value="Ppx-GppA"/>
    <property type="match status" value="1"/>
</dbReference>
<evidence type="ECO:0000313" key="5">
    <source>
        <dbReference type="Proteomes" id="UP001499852"/>
    </source>
</evidence>
<dbReference type="Pfam" id="PF21447">
    <property type="entry name" value="Ppx-GppA_III"/>
    <property type="match status" value="1"/>
</dbReference>
<protein>
    <submittedName>
        <fullName evidence="4">Ppx/GppA phosphatase family protein</fullName>
    </submittedName>
</protein>
<keyword evidence="5" id="KW-1185">Reference proteome</keyword>
<dbReference type="InterPro" id="IPR050273">
    <property type="entry name" value="GppA/Ppx_hydrolase"/>
</dbReference>
<comment type="caution">
    <text evidence="4">The sequence shown here is derived from an EMBL/GenBank/DDBJ whole genome shotgun (WGS) entry which is preliminary data.</text>
</comment>
<evidence type="ECO:0000259" key="3">
    <source>
        <dbReference type="Pfam" id="PF21447"/>
    </source>
</evidence>
<dbReference type="InterPro" id="IPR048950">
    <property type="entry name" value="Ppx_GppA_C"/>
</dbReference>
<dbReference type="Gene3D" id="3.30.420.150">
    <property type="entry name" value="Exopolyphosphatase. Domain 2"/>
    <property type="match status" value="1"/>
</dbReference>
<feature type="region of interest" description="Disordered" evidence="1">
    <location>
        <begin position="1"/>
        <end position="25"/>
    </location>
</feature>
<dbReference type="Gene3D" id="1.10.3210.10">
    <property type="entry name" value="Hypothetical protein af1432"/>
    <property type="match status" value="1"/>
</dbReference>
<dbReference type="SUPFAM" id="SSF53067">
    <property type="entry name" value="Actin-like ATPase domain"/>
    <property type="match status" value="2"/>
</dbReference>
<name>A0ABP9P164_9BACT</name>
<evidence type="ECO:0000256" key="1">
    <source>
        <dbReference type="SAM" id="MobiDB-lite"/>
    </source>
</evidence>
<dbReference type="InterPro" id="IPR043129">
    <property type="entry name" value="ATPase_NBD"/>
</dbReference>
<gene>
    <name evidence="4" type="ORF">GCM10023213_17270</name>
</gene>
<dbReference type="PANTHER" id="PTHR30005">
    <property type="entry name" value="EXOPOLYPHOSPHATASE"/>
    <property type="match status" value="1"/>
</dbReference>